<evidence type="ECO:0000313" key="3">
    <source>
        <dbReference type="Proteomes" id="UP000501690"/>
    </source>
</evidence>
<feature type="region of interest" description="Disordered" evidence="1">
    <location>
        <begin position="31"/>
        <end position="52"/>
    </location>
</feature>
<evidence type="ECO:0000313" key="2">
    <source>
        <dbReference type="EMBL" id="QCE13844.1"/>
    </source>
</evidence>
<evidence type="ECO:0000256" key="1">
    <source>
        <dbReference type="SAM" id="MobiDB-lite"/>
    </source>
</evidence>
<reference evidence="2 3" key="1">
    <citation type="submission" date="2019-04" db="EMBL/GenBank/DDBJ databases">
        <title>An improved genome assembly and genetic linkage map for asparagus bean, Vigna unguiculata ssp. sesquipedialis.</title>
        <authorList>
            <person name="Xia Q."/>
            <person name="Zhang R."/>
            <person name="Dong Y."/>
        </authorList>
    </citation>
    <scope>NUCLEOTIDE SEQUENCE [LARGE SCALE GENOMIC DNA]</scope>
    <source>
        <tissue evidence="2">Leaf</tissue>
    </source>
</reference>
<sequence>MQSLSFRLTKRLYNSKPLFRISSNFVAHASSATAAPPSPSPPSPPIPAPSALPNLLTAPWSATQSRGISLSGSDVRVGNLDGNRGRAHEVLKHYGPGEGTGKTILEVQPRSVAGYATVATAEGDIKRLVGALDGTIDHTLNLISISHYCIDELEYYIKPFHYL</sequence>
<proteinExistence type="predicted"/>
<dbReference type="AlphaFoldDB" id="A0A4D6NME7"/>
<protein>
    <submittedName>
        <fullName evidence="2">Uncharacterized protein</fullName>
    </submittedName>
</protein>
<feature type="compositionally biased region" description="Pro residues" evidence="1">
    <location>
        <begin position="36"/>
        <end position="50"/>
    </location>
</feature>
<keyword evidence="3" id="KW-1185">Reference proteome</keyword>
<dbReference type="Proteomes" id="UP000501690">
    <property type="component" value="Linkage Group LG11"/>
</dbReference>
<organism evidence="2 3">
    <name type="scientific">Vigna unguiculata</name>
    <name type="common">Cowpea</name>
    <dbReference type="NCBI Taxonomy" id="3917"/>
    <lineage>
        <taxon>Eukaryota</taxon>
        <taxon>Viridiplantae</taxon>
        <taxon>Streptophyta</taxon>
        <taxon>Embryophyta</taxon>
        <taxon>Tracheophyta</taxon>
        <taxon>Spermatophyta</taxon>
        <taxon>Magnoliopsida</taxon>
        <taxon>eudicotyledons</taxon>
        <taxon>Gunneridae</taxon>
        <taxon>Pentapetalae</taxon>
        <taxon>rosids</taxon>
        <taxon>fabids</taxon>
        <taxon>Fabales</taxon>
        <taxon>Fabaceae</taxon>
        <taxon>Papilionoideae</taxon>
        <taxon>50 kb inversion clade</taxon>
        <taxon>NPAAA clade</taxon>
        <taxon>indigoferoid/millettioid clade</taxon>
        <taxon>Phaseoleae</taxon>
        <taxon>Vigna</taxon>
    </lineage>
</organism>
<accession>A0A4D6NME7</accession>
<gene>
    <name evidence="2" type="ORF">DEO72_LG11g842</name>
</gene>
<name>A0A4D6NME7_VIGUN</name>
<dbReference type="EMBL" id="CP039355">
    <property type="protein sequence ID" value="QCE13844.1"/>
    <property type="molecule type" value="Genomic_DNA"/>
</dbReference>